<protein>
    <submittedName>
        <fullName evidence="2">Uncharacterized protein LOC117651160</fullName>
    </submittedName>
</protein>
<dbReference type="InParanoid" id="A0A6P9A233"/>
<dbReference type="RefSeq" id="XP_034250856.1">
    <property type="nucleotide sequence ID" value="XM_034394965.1"/>
</dbReference>
<gene>
    <name evidence="2" type="primary">LOC117651160</name>
</gene>
<proteinExistence type="predicted"/>
<accession>A0A6P9A233</accession>
<dbReference type="AlphaFoldDB" id="A0A6P9A233"/>
<evidence type="ECO:0000313" key="1">
    <source>
        <dbReference type="Proteomes" id="UP000515158"/>
    </source>
</evidence>
<sequence length="138" mass="14932">RVVPINEPDSEVEVFGYRYPLPPPVGLAPGPSVTAPFWEAAWLRRRERLLQELGLAGLAGQQGPCRCAPLSEVCGYPAYPGFGPPFGYLARYRPDGVTDADLPYRLGVGAYGLYGGGRPLHHHNTAPLGTARLHDNPN</sequence>
<reference evidence="2" key="1">
    <citation type="submission" date="2025-08" db="UniProtKB">
        <authorList>
            <consortium name="RefSeq"/>
        </authorList>
    </citation>
    <scope>IDENTIFICATION</scope>
    <source>
        <tissue evidence="2">Total insect</tissue>
    </source>
</reference>
<keyword evidence="1" id="KW-1185">Reference proteome</keyword>
<evidence type="ECO:0000313" key="2">
    <source>
        <dbReference type="RefSeq" id="XP_034250856.1"/>
    </source>
</evidence>
<organism evidence="2">
    <name type="scientific">Thrips palmi</name>
    <name type="common">Melon thrips</name>
    <dbReference type="NCBI Taxonomy" id="161013"/>
    <lineage>
        <taxon>Eukaryota</taxon>
        <taxon>Metazoa</taxon>
        <taxon>Ecdysozoa</taxon>
        <taxon>Arthropoda</taxon>
        <taxon>Hexapoda</taxon>
        <taxon>Insecta</taxon>
        <taxon>Pterygota</taxon>
        <taxon>Neoptera</taxon>
        <taxon>Paraneoptera</taxon>
        <taxon>Thysanoptera</taxon>
        <taxon>Terebrantia</taxon>
        <taxon>Thripoidea</taxon>
        <taxon>Thripidae</taxon>
        <taxon>Thrips</taxon>
    </lineage>
</organism>
<feature type="non-terminal residue" evidence="2">
    <location>
        <position position="1"/>
    </location>
</feature>
<dbReference type="Proteomes" id="UP000515158">
    <property type="component" value="Unplaced"/>
</dbReference>
<dbReference type="GeneID" id="117651160"/>
<name>A0A6P9A233_THRPL</name>
<dbReference type="KEGG" id="tpal:117651160"/>